<accession>A0A068NRQ3</accession>
<dbReference type="AlphaFoldDB" id="A0A068NRQ3"/>
<keyword evidence="1 6" id="KW-0645">Protease</keyword>
<keyword evidence="5 6" id="KW-0482">Metalloprotease</keyword>
<comment type="similarity">
    <text evidence="6">Belongs to the peptidase M48 family.</text>
</comment>
<dbReference type="InterPro" id="IPR001915">
    <property type="entry name" value="Peptidase_M48"/>
</dbReference>
<evidence type="ECO:0000313" key="8">
    <source>
        <dbReference type="EMBL" id="AIE85445.1"/>
    </source>
</evidence>
<dbReference type="RefSeq" id="WP_025225983.1">
    <property type="nucleotide sequence ID" value="NZ_CP007139.1"/>
</dbReference>
<dbReference type="PANTHER" id="PTHR22726:SF1">
    <property type="entry name" value="METALLOENDOPEPTIDASE OMA1, MITOCHONDRIAL"/>
    <property type="match status" value="1"/>
</dbReference>
<dbReference type="Gene3D" id="3.30.2010.10">
    <property type="entry name" value="Metalloproteases ('zincins'), catalytic domain"/>
    <property type="match status" value="1"/>
</dbReference>
<keyword evidence="4 6" id="KW-0862">Zinc</keyword>
<evidence type="ECO:0000256" key="3">
    <source>
        <dbReference type="ARBA" id="ARBA00022801"/>
    </source>
</evidence>
<comment type="cofactor">
    <cofactor evidence="6">
        <name>Zn(2+)</name>
        <dbReference type="ChEBI" id="CHEBI:29105"/>
    </cofactor>
    <text evidence="6">Binds 1 zinc ion per subunit.</text>
</comment>
<dbReference type="GO" id="GO:0051603">
    <property type="term" value="P:proteolysis involved in protein catabolic process"/>
    <property type="evidence" value="ECO:0007669"/>
    <property type="project" value="TreeGrafter"/>
</dbReference>
<feature type="domain" description="Peptidase M48" evidence="7">
    <location>
        <begin position="76"/>
        <end position="276"/>
    </location>
</feature>
<reference evidence="8 9" key="1">
    <citation type="journal article" date="2014" name="PLoS ONE">
        <title>The first complete genome sequence of the class fimbriimonadia in the phylum armatimonadetes.</title>
        <authorList>
            <person name="Hu Z.Y."/>
            <person name="Wang Y.Z."/>
            <person name="Im W.T."/>
            <person name="Wang S.Y."/>
            <person name="Zhao G.P."/>
            <person name="Zheng H.J."/>
            <person name="Quan Z.X."/>
        </authorList>
    </citation>
    <scope>NUCLEOTIDE SEQUENCE [LARGE SCALE GENOMIC DNA]</scope>
    <source>
        <strain evidence="8">Gsoil 348</strain>
    </source>
</reference>
<dbReference type="GO" id="GO:0004222">
    <property type="term" value="F:metalloendopeptidase activity"/>
    <property type="evidence" value="ECO:0007669"/>
    <property type="project" value="InterPro"/>
</dbReference>
<dbReference type="InterPro" id="IPR051156">
    <property type="entry name" value="Mito/Outer_Membr_Metalloprot"/>
</dbReference>
<evidence type="ECO:0000256" key="1">
    <source>
        <dbReference type="ARBA" id="ARBA00022670"/>
    </source>
</evidence>
<keyword evidence="3 6" id="KW-0378">Hydrolase</keyword>
<keyword evidence="9" id="KW-1185">Reference proteome</keyword>
<dbReference type="KEGG" id="fgi:OP10G_2077"/>
<evidence type="ECO:0000259" key="7">
    <source>
        <dbReference type="Pfam" id="PF01435"/>
    </source>
</evidence>
<dbReference type="GO" id="GO:0046872">
    <property type="term" value="F:metal ion binding"/>
    <property type="evidence" value="ECO:0007669"/>
    <property type="project" value="UniProtKB-KW"/>
</dbReference>
<proteinExistence type="inferred from homology"/>
<sequence length="404" mass="45055">MIPALLAMTLIRPRPIPASPVERLVANAWREVETQQPIDKQEQKHRDDIKRDREVGAKYVIEVEKDLKVVPDKDLNARIEKIGRELADVANITHADALWGDKRMNTFDYVFKIVEDKEHPEEVNAFSLPGGFIYVYRGLIDFAESDDELAGVLSHEIAHAAFRHVATLQSEQAKMQKIEIPLIIAMVLAKGTEALPGVLSGASLLSQAYTSGWSVRAEEAADYGGFQYMLKSKYDPTGILTFMERLAMKEVGDPRYAHLGIFQTHPPGRERAESLLRYMKAANVPIRRSRVASSFRAEAKPADDGTVAVSFGGKPLVSFAGNDALTRADAAVRRLNNFFDSVPEMYEVRSGDDGNILGRRQELLALTQDDAAAAKTSMDELQKATLTRIRGALFKIGYRVWEVR</sequence>
<dbReference type="PANTHER" id="PTHR22726">
    <property type="entry name" value="METALLOENDOPEPTIDASE OMA1"/>
    <property type="match status" value="1"/>
</dbReference>
<dbReference type="HOGENOM" id="CLU_067546_0_0_0"/>
<evidence type="ECO:0000256" key="6">
    <source>
        <dbReference type="RuleBase" id="RU003983"/>
    </source>
</evidence>
<dbReference type="Proteomes" id="UP000027982">
    <property type="component" value="Chromosome"/>
</dbReference>
<gene>
    <name evidence="8" type="ORF">OP10G_2077</name>
</gene>
<organism evidence="8 9">
    <name type="scientific">Fimbriimonas ginsengisoli Gsoil 348</name>
    <dbReference type="NCBI Taxonomy" id="661478"/>
    <lineage>
        <taxon>Bacteria</taxon>
        <taxon>Bacillati</taxon>
        <taxon>Armatimonadota</taxon>
        <taxon>Fimbriimonadia</taxon>
        <taxon>Fimbriimonadales</taxon>
        <taxon>Fimbriimonadaceae</taxon>
        <taxon>Fimbriimonas</taxon>
    </lineage>
</organism>
<dbReference type="STRING" id="661478.OP10G_2077"/>
<dbReference type="Pfam" id="PF01435">
    <property type="entry name" value="Peptidase_M48"/>
    <property type="match status" value="1"/>
</dbReference>
<dbReference type="eggNOG" id="COG4783">
    <property type="taxonomic scope" value="Bacteria"/>
</dbReference>
<dbReference type="OrthoDB" id="9810445at2"/>
<protein>
    <submittedName>
        <fullName evidence="8">Peptidase M48, Ste24p</fullName>
    </submittedName>
</protein>
<evidence type="ECO:0000256" key="2">
    <source>
        <dbReference type="ARBA" id="ARBA00022723"/>
    </source>
</evidence>
<keyword evidence="2" id="KW-0479">Metal-binding</keyword>
<evidence type="ECO:0000313" key="9">
    <source>
        <dbReference type="Proteomes" id="UP000027982"/>
    </source>
</evidence>
<name>A0A068NRQ3_FIMGI</name>
<dbReference type="EMBL" id="CP007139">
    <property type="protein sequence ID" value="AIE85445.1"/>
    <property type="molecule type" value="Genomic_DNA"/>
</dbReference>
<evidence type="ECO:0000256" key="5">
    <source>
        <dbReference type="ARBA" id="ARBA00023049"/>
    </source>
</evidence>
<evidence type="ECO:0000256" key="4">
    <source>
        <dbReference type="ARBA" id="ARBA00022833"/>
    </source>
</evidence>
<dbReference type="GO" id="GO:0016020">
    <property type="term" value="C:membrane"/>
    <property type="evidence" value="ECO:0007669"/>
    <property type="project" value="TreeGrafter"/>
</dbReference>